<dbReference type="AlphaFoldDB" id="A0A914XFV4"/>
<dbReference type="Proteomes" id="UP000887566">
    <property type="component" value="Unplaced"/>
</dbReference>
<reference evidence="2" key="1">
    <citation type="submission" date="2022-11" db="UniProtKB">
        <authorList>
            <consortium name="WormBaseParasite"/>
        </authorList>
    </citation>
    <scope>IDENTIFICATION</scope>
</reference>
<evidence type="ECO:0000313" key="1">
    <source>
        <dbReference type="Proteomes" id="UP000887566"/>
    </source>
</evidence>
<evidence type="ECO:0000313" key="2">
    <source>
        <dbReference type="WBParaSite" id="PSAMB.scaffold792size41295.g8927.t1"/>
    </source>
</evidence>
<dbReference type="WBParaSite" id="PSAMB.scaffold792size41295.g8927.t1">
    <property type="protein sequence ID" value="PSAMB.scaffold792size41295.g8927.t1"/>
    <property type="gene ID" value="PSAMB.scaffold792size41295.g8927"/>
</dbReference>
<protein>
    <submittedName>
        <fullName evidence="2">Uncharacterized protein</fullName>
    </submittedName>
</protein>
<accession>A0A914XFV4</accession>
<proteinExistence type="predicted"/>
<keyword evidence="1" id="KW-1185">Reference proteome</keyword>
<name>A0A914XFV4_9BILA</name>
<sequence length="195" mass="21442">MPQKALRRAVAWQKTEELRLLRRRWPPLPPPVVCWSNTRRYQGFSAHAAASSLADAAGWLPLHRSIDPPNEQQHFLPMASGASRLEIALGGASPRLPHFRPLCAAAASISAGVVTTPKALFHCLCISHAGATAETFAARRLFATKSHSRVDFSDDVAWRIVVEAWGRATIGVFGGCVRRPVGCWSKGRRPRSRFT</sequence>
<organism evidence="1 2">
    <name type="scientific">Plectus sambesii</name>
    <dbReference type="NCBI Taxonomy" id="2011161"/>
    <lineage>
        <taxon>Eukaryota</taxon>
        <taxon>Metazoa</taxon>
        <taxon>Ecdysozoa</taxon>
        <taxon>Nematoda</taxon>
        <taxon>Chromadorea</taxon>
        <taxon>Plectida</taxon>
        <taxon>Plectina</taxon>
        <taxon>Plectoidea</taxon>
        <taxon>Plectidae</taxon>
        <taxon>Plectus</taxon>
    </lineage>
</organism>